<dbReference type="AlphaFoldDB" id="A0A6J8BUF5"/>
<dbReference type="PANTHER" id="PTHR46989:SF3">
    <property type="entry name" value="USPA DOMAIN-CONTAINING PROTEIN"/>
    <property type="match status" value="1"/>
</dbReference>
<dbReference type="Pfam" id="PF00582">
    <property type="entry name" value="Usp"/>
    <property type="match status" value="1"/>
</dbReference>
<evidence type="ECO:0000259" key="1">
    <source>
        <dbReference type="Pfam" id="PF00582"/>
    </source>
</evidence>
<evidence type="ECO:0000313" key="3">
    <source>
        <dbReference type="Proteomes" id="UP000507470"/>
    </source>
</evidence>
<proteinExistence type="predicted"/>
<dbReference type="EMBL" id="CACVKT020004017">
    <property type="protein sequence ID" value="CAC5387625.1"/>
    <property type="molecule type" value="Genomic_DNA"/>
</dbReference>
<keyword evidence="3" id="KW-1185">Reference proteome</keyword>
<name>A0A6J8BUF5_MYTCO</name>
<dbReference type="InterPro" id="IPR006015">
    <property type="entry name" value="Universal_stress_UspA"/>
</dbReference>
<dbReference type="InterPro" id="IPR014729">
    <property type="entry name" value="Rossmann-like_a/b/a_fold"/>
</dbReference>
<protein>
    <recommendedName>
        <fullName evidence="1">UspA domain-containing protein</fullName>
    </recommendedName>
</protein>
<dbReference type="PANTHER" id="PTHR46989">
    <property type="entry name" value="USP DOMAIN-CONTAINING PROTEIN"/>
    <property type="match status" value="1"/>
</dbReference>
<feature type="domain" description="UspA" evidence="1">
    <location>
        <begin position="12"/>
        <end position="160"/>
    </location>
</feature>
<gene>
    <name evidence="2" type="ORF">MCOR_22927</name>
</gene>
<accession>A0A6J8BUF5</accession>
<dbReference type="CDD" id="cd23659">
    <property type="entry name" value="USP_At3g01520-like"/>
    <property type="match status" value="1"/>
</dbReference>
<reference evidence="2 3" key="1">
    <citation type="submission" date="2020-06" db="EMBL/GenBank/DDBJ databases">
        <authorList>
            <person name="Li R."/>
            <person name="Bekaert M."/>
        </authorList>
    </citation>
    <scope>NUCLEOTIDE SEQUENCE [LARGE SCALE GENOMIC DNA]</scope>
    <source>
        <strain evidence="3">wild</strain>
    </source>
</reference>
<sequence>MAESSDKTKTGKTVVIGIDGSENSLFAIEWYASHVHRHDDHVILVYCVEMSEVLTSSDWYHSPNPGDVDAFKTILDHEVKKVQSRLEEFGELLKRLKLNGVVKSAQAPKPGEGIIRVAKEEDASLIVTGTRGLGKIRRTLLGSVSDYLVHHSTVPVLVCRFKEKK</sequence>
<dbReference type="SUPFAM" id="SSF52402">
    <property type="entry name" value="Adenine nucleotide alpha hydrolases-like"/>
    <property type="match status" value="1"/>
</dbReference>
<dbReference type="Gene3D" id="3.40.50.620">
    <property type="entry name" value="HUPs"/>
    <property type="match status" value="1"/>
</dbReference>
<dbReference type="Proteomes" id="UP000507470">
    <property type="component" value="Unassembled WGS sequence"/>
</dbReference>
<evidence type="ECO:0000313" key="2">
    <source>
        <dbReference type="EMBL" id="CAC5387625.1"/>
    </source>
</evidence>
<dbReference type="InterPro" id="IPR006016">
    <property type="entry name" value="UspA"/>
</dbReference>
<dbReference type="PRINTS" id="PR01438">
    <property type="entry name" value="UNVRSLSTRESS"/>
</dbReference>
<organism evidence="2 3">
    <name type="scientific">Mytilus coruscus</name>
    <name type="common">Sea mussel</name>
    <dbReference type="NCBI Taxonomy" id="42192"/>
    <lineage>
        <taxon>Eukaryota</taxon>
        <taxon>Metazoa</taxon>
        <taxon>Spiralia</taxon>
        <taxon>Lophotrochozoa</taxon>
        <taxon>Mollusca</taxon>
        <taxon>Bivalvia</taxon>
        <taxon>Autobranchia</taxon>
        <taxon>Pteriomorphia</taxon>
        <taxon>Mytilida</taxon>
        <taxon>Mytiloidea</taxon>
        <taxon>Mytilidae</taxon>
        <taxon>Mytilinae</taxon>
        <taxon>Mytilus</taxon>
    </lineage>
</organism>
<dbReference type="OrthoDB" id="843225at2759"/>